<dbReference type="AlphaFoldDB" id="A0A2H0N640"/>
<proteinExistence type="predicted"/>
<dbReference type="Pfam" id="PF18895">
    <property type="entry name" value="T4SS_pilin"/>
    <property type="match status" value="1"/>
</dbReference>
<dbReference type="InterPro" id="IPR043993">
    <property type="entry name" value="T4SS_pilin"/>
</dbReference>
<evidence type="ECO:0000256" key="1">
    <source>
        <dbReference type="SAM" id="Phobius"/>
    </source>
</evidence>
<protein>
    <recommendedName>
        <fullName evidence="4">SbsA Ig-like domain-containing protein</fullName>
    </recommendedName>
</protein>
<keyword evidence="1" id="KW-1133">Transmembrane helix</keyword>
<dbReference type="EMBL" id="PCWN01000004">
    <property type="protein sequence ID" value="PIR04363.1"/>
    <property type="molecule type" value="Genomic_DNA"/>
</dbReference>
<reference evidence="2 3" key="1">
    <citation type="submission" date="2017-09" db="EMBL/GenBank/DDBJ databases">
        <title>Depth-based differentiation of microbial function through sediment-hosted aquifers and enrichment of novel symbionts in the deep terrestrial subsurface.</title>
        <authorList>
            <person name="Probst A.J."/>
            <person name="Ladd B."/>
            <person name="Jarett J.K."/>
            <person name="Geller-Mcgrath D.E."/>
            <person name="Sieber C.M."/>
            <person name="Emerson J.B."/>
            <person name="Anantharaman K."/>
            <person name="Thomas B.C."/>
            <person name="Malmstrom R."/>
            <person name="Stieglmeier M."/>
            <person name="Klingl A."/>
            <person name="Woyke T."/>
            <person name="Ryan C.M."/>
            <person name="Banfield J.F."/>
        </authorList>
    </citation>
    <scope>NUCLEOTIDE SEQUENCE [LARGE SCALE GENOMIC DNA]</scope>
    <source>
        <strain evidence="2">CG11_big_fil_rev_8_21_14_0_20_39_34</strain>
    </source>
</reference>
<keyword evidence="1" id="KW-0472">Membrane</keyword>
<evidence type="ECO:0000313" key="2">
    <source>
        <dbReference type="EMBL" id="PIR04363.1"/>
    </source>
</evidence>
<evidence type="ECO:0008006" key="4">
    <source>
        <dbReference type="Google" id="ProtNLM"/>
    </source>
</evidence>
<feature type="transmembrane region" description="Helical" evidence="1">
    <location>
        <begin position="78"/>
        <end position="97"/>
    </location>
</feature>
<comment type="caution">
    <text evidence="2">The sequence shown here is derived from an EMBL/GenBank/DDBJ whole genome shotgun (WGS) entry which is preliminary data.</text>
</comment>
<accession>A0A2H0N640</accession>
<name>A0A2H0N640_9BACT</name>
<evidence type="ECO:0000313" key="3">
    <source>
        <dbReference type="Proteomes" id="UP000229600"/>
    </source>
</evidence>
<organism evidence="2 3">
    <name type="scientific">Candidatus Magasanikbacteria bacterium CG11_big_fil_rev_8_21_14_0_20_39_34</name>
    <dbReference type="NCBI Taxonomy" id="1974653"/>
    <lineage>
        <taxon>Bacteria</taxon>
        <taxon>Candidatus Magasanikiibacteriota</taxon>
    </lineage>
</organism>
<keyword evidence="1" id="KW-0812">Transmembrane</keyword>
<gene>
    <name evidence="2" type="ORF">COV59_01410</name>
</gene>
<dbReference type="Proteomes" id="UP000229600">
    <property type="component" value="Unassembled WGS sequence"/>
</dbReference>
<sequence>MKHNKLFILGSMLPRTISKCNKKTAMLLLIGVMAVFFVSLFFGERAFAAQPQDTFGIGYATATGLGGNQDIRLTIAKIIRVLLGLLGTVALGLVLYAGYTLMTAGGNDEKVNQGKKILTNGLIGLAIILSALAIVQFIIGQLASATGFRGPLNGGGSGAIVFDSFSGSGALGRIVKDHYPFRDDINIKRNTRMVVTFREPIDPASLINDTNNNGILGDCLEANPLDWAVHCDRLKGDAVQIWKVLSEDQSLPQDQREEAVDAAVLALYEEENKAYTFVFRPLAFLGSAERNMWHRVRLTNTILKADGIPVFDGQRTLYYEWKFQTDTLLDETPPHVQSVFPPQGEKAFRNTVIQINFNEPMDPTVVQGVLADGGIFTNLIFGKELGGRVDGEWKITNRYKSVEFLSTLACGQNSCGQTMYCLPTGCGENDLNCEEDYLSLIRTASPVGDDFEAFPFSGVTDMSGNALDGDADGVFDGKPNIANPIVIGDNEKAADNYFWNFTIKNKIDTSAPYIEKVVPGIDAQDVGNSDPVTITYNKIMWLSTLNNMDMEEYGSAQQQQALNNMDELWFVPDSSVVNTLGEPGLKTQMNIRHRVFGPNNLDLFYFPSLSSEIKGINQNCLYPGQGPYSNFIGESPDCVYKEDINGMVIENRGCTRPTFDSGADTSCAESITPTGFAAVPPETNAILTSSTASCLERLREMSDQILGLAG</sequence>
<feature type="transmembrane region" description="Helical" evidence="1">
    <location>
        <begin position="117"/>
        <end position="139"/>
    </location>
</feature>